<evidence type="ECO:0000256" key="7">
    <source>
        <dbReference type="ARBA" id="ARBA00023015"/>
    </source>
</evidence>
<evidence type="ECO:0000256" key="10">
    <source>
        <dbReference type="ARBA" id="ARBA00023163"/>
    </source>
</evidence>
<evidence type="ECO:0000256" key="1">
    <source>
        <dbReference type="ARBA" id="ARBA00004123"/>
    </source>
</evidence>
<feature type="transmembrane region" description="Helical" evidence="14">
    <location>
        <begin position="274"/>
        <end position="295"/>
    </location>
</feature>
<keyword evidence="7" id="KW-0805">Transcription regulation</keyword>
<dbReference type="Pfam" id="PF05669">
    <property type="entry name" value="Med31"/>
    <property type="match status" value="1"/>
</dbReference>
<feature type="region of interest" description="Disordered" evidence="13">
    <location>
        <begin position="489"/>
        <end position="517"/>
    </location>
</feature>
<feature type="transmembrane region" description="Helical" evidence="14">
    <location>
        <begin position="326"/>
        <end position="346"/>
    </location>
</feature>
<name>A0ABR3FWC7_9AGAR</name>
<dbReference type="InterPro" id="IPR037185">
    <property type="entry name" value="EmrE-like"/>
</dbReference>
<comment type="subcellular location">
    <subcellularLocation>
        <location evidence="2">Membrane</location>
        <topology evidence="2">Multi-pass membrane protein</topology>
    </subcellularLocation>
    <subcellularLocation>
        <location evidence="1">Nucleus</location>
    </subcellularLocation>
</comment>
<feature type="transmembrane region" description="Helical" evidence="14">
    <location>
        <begin position="207"/>
        <end position="232"/>
    </location>
</feature>
<keyword evidence="6 14" id="KW-1133">Transmembrane helix</keyword>
<comment type="similarity">
    <text evidence="3">Belongs to the Mediator complex subunit 31 family.</text>
</comment>
<dbReference type="Gene3D" id="1.10.10.1340">
    <property type="entry name" value="Mediator of RNA polymerase II, submodule Med31 (Soh1)"/>
    <property type="match status" value="1"/>
</dbReference>
<evidence type="ECO:0000313" key="17">
    <source>
        <dbReference type="Proteomes" id="UP001465976"/>
    </source>
</evidence>
<feature type="region of interest" description="Disordered" evidence="13">
    <location>
        <begin position="556"/>
        <end position="598"/>
    </location>
</feature>
<keyword evidence="11" id="KW-0539">Nucleus</keyword>
<keyword evidence="8 14" id="KW-0472">Membrane</keyword>
<evidence type="ECO:0000256" key="6">
    <source>
        <dbReference type="ARBA" id="ARBA00022989"/>
    </source>
</evidence>
<evidence type="ECO:0000256" key="5">
    <source>
        <dbReference type="ARBA" id="ARBA00022692"/>
    </source>
</evidence>
<evidence type="ECO:0000256" key="9">
    <source>
        <dbReference type="ARBA" id="ARBA00023159"/>
    </source>
</evidence>
<reference evidence="16 17" key="1">
    <citation type="submission" date="2024-02" db="EMBL/GenBank/DDBJ databases">
        <title>A draft genome for the cacao thread blight pathogen Marasmius crinis-equi.</title>
        <authorList>
            <person name="Cohen S.P."/>
            <person name="Baruah I.K."/>
            <person name="Amoako-Attah I."/>
            <person name="Bukari Y."/>
            <person name="Meinhardt L.W."/>
            <person name="Bailey B.A."/>
        </authorList>
    </citation>
    <scope>NUCLEOTIDE SEQUENCE [LARGE SCALE GENOMIC DNA]</scope>
    <source>
        <strain evidence="16 17">GH-76</strain>
    </source>
</reference>
<keyword evidence="9" id="KW-0010">Activator</keyword>
<evidence type="ECO:0000256" key="11">
    <source>
        <dbReference type="ARBA" id="ARBA00023242"/>
    </source>
</evidence>
<feature type="transmembrane region" description="Helical" evidence="14">
    <location>
        <begin position="302"/>
        <end position="320"/>
    </location>
</feature>
<dbReference type="SUPFAM" id="SSF103481">
    <property type="entry name" value="Multidrug resistance efflux transporter EmrE"/>
    <property type="match status" value="1"/>
</dbReference>
<evidence type="ECO:0000256" key="3">
    <source>
        <dbReference type="ARBA" id="ARBA00006378"/>
    </source>
</evidence>
<dbReference type="PANTHER" id="PTHR11132">
    <property type="entry name" value="SOLUTE CARRIER FAMILY 35"/>
    <property type="match status" value="1"/>
</dbReference>
<feature type="transmembrane region" description="Helical" evidence="14">
    <location>
        <begin position="398"/>
        <end position="419"/>
    </location>
</feature>
<dbReference type="InterPro" id="IPR038089">
    <property type="entry name" value="Med31_sf"/>
</dbReference>
<dbReference type="InterPro" id="IPR050186">
    <property type="entry name" value="TPT_transporter"/>
</dbReference>
<evidence type="ECO:0000313" key="16">
    <source>
        <dbReference type="EMBL" id="KAL0579760.1"/>
    </source>
</evidence>
<keyword evidence="5 14" id="KW-0812">Transmembrane</keyword>
<dbReference type="InterPro" id="IPR004853">
    <property type="entry name" value="Sugar_P_trans_dom"/>
</dbReference>
<organism evidence="16 17">
    <name type="scientific">Marasmius crinis-equi</name>
    <dbReference type="NCBI Taxonomy" id="585013"/>
    <lineage>
        <taxon>Eukaryota</taxon>
        <taxon>Fungi</taxon>
        <taxon>Dikarya</taxon>
        <taxon>Basidiomycota</taxon>
        <taxon>Agaricomycotina</taxon>
        <taxon>Agaricomycetes</taxon>
        <taxon>Agaricomycetidae</taxon>
        <taxon>Agaricales</taxon>
        <taxon>Marasmiineae</taxon>
        <taxon>Marasmiaceae</taxon>
        <taxon>Marasmius</taxon>
    </lineage>
</organism>
<comment type="caution">
    <text evidence="16">The sequence shown here is derived from an EMBL/GenBank/DDBJ whole genome shotgun (WGS) entry which is preliminary data.</text>
</comment>
<evidence type="ECO:0000256" key="13">
    <source>
        <dbReference type="SAM" id="MobiDB-lite"/>
    </source>
</evidence>
<evidence type="ECO:0000256" key="14">
    <source>
        <dbReference type="SAM" id="Phobius"/>
    </source>
</evidence>
<keyword evidence="10" id="KW-0804">Transcription</keyword>
<evidence type="ECO:0000256" key="12">
    <source>
        <dbReference type="ARBA" id="ARBA00031978"/>
    </source>
</evidence>
<evidence type="ECO:0000256" key="4">
    <source>
        <dbReference type="ARBA" id="ARBA00019660"/>
    </source>
</evidence>
<dbReference type="Proteomes" id="UP001465976">
    <property type="component" value="Unassembled WGS sequence"/>
</dbReference>
<feature type="transmembrane region" description="Helical" evidence="14">
    <location>
        <begin position="459"/>
        <end position="477"/>
    </location>
</feature>
<protein>
    <recommendedName>
        <fullName evidence="4">Mediator of RNA polymerase II transcription subunit 31</fullName>
    </recommendedName>
    <alternativeName>
        <fullName evidence="12">Mediator complex subunit 31</fullName>
    </alternativeName>
</protein>
<dbReference type="InterPro" id="IPR008831">
    <property type="entry name" value="Mediator_Med31"/>
</dbReference>
<accession>A0ABR3FWC7</accession>
<dbReference type="EMBL" id="JBAHYK010000049">
    <property type="protein sequence ID" value="KAL0579760.1"/>
    <property type="molecule type" value="Genomic_DNA"/>
</dbReference>
<sequence>MADTKSATTSPQGSDPKAANRARFELELEFVQALANPFYLHSLAQQNILEKPAFINYLKYLLYFKEKDYARFIHYPHALHHLELLQHPEFRAIMKRDESFREYLHQKQFDHWRTWPFHFKLMDQPSSSRIQSHSLDERPTRRPLSPEDEVLYSSLDDNVHIASIQEKKRLWWRNAVVNMLFIGSWFLFAIVLSVYNKWMFSEQYMNFRYPLFVTTLHMIVQFGLAALVIRIWPKSFQPTTKPTLEEYGKKALPTSMATSLDIGLSNLSLKSITLSFYTMCKSSSLIFVLLFAFIFKLEKFSWRLIGVIFLIFSGVILMVATETAFVLGGFLLVISASGLGGLRWALTQTLLKNKKMGFSNPVATIFWLSPAMAVTLCVLSLIIESWSSLFMSQFFETFWVALGTILFLIAPGILAFCMVLSEYYILQRAGVVPMSIAGIAKEVTTITVGAWFFGDQLTPLNITGVAITVCGIILFTYHKYRKSLDSTVPLDGHGNPITPEDGDSDTELARGGNGYPVELDETTHLTLDRLSGEEAVNEDPVGVNDSRDAQLLFSAEDEQEDSDNTSSANDRNNSVVAGGGAHPEAGPVTSQDGKAVWI</sequence>
<dbReference type="Pfam" id="PF03151">
    <property type="entry name" value="TPT"/>
    <property type="match status" value="1"/>
</dbReference>
<feature type="transmembrane region" description="Helical" evidence="14">
    <location>
        <begin position="358"/>
        <end position="383"/>
    </location>
</feature>
<evidence type="ECO:0000256" key="8">
    <source>
        <dbReference type="ARBA" id="ARBA00023136"/>
    </source>
</evidence>
<keyword evidence="17" id="KW-1185">Reference proteome</keyword>
<evidence type="ECO:0000259" key="15">
    <source>
        <dbReference type="Pfam" id="PF03151"/>
    </source>
</evidence>
<feature type="domain" description="Sugar phosphate transporter" evidence="15">
    <location>
        <begin position="180"/>
        <end position="475"/>
    </location>
</feature>
<evidence type="ECO:0000256" key="2">
    <source>
        <dbReference type="ARBA" id="ARBA00004141"/>
    </source>
</evidence>
<gene>
    <name evidence="16" type="ORF">V5O48_002254</name>
</gene>
<feature type="compositionally biased region" description="Polar residues" evidence="13">
    <location>
        <begin position="564"/>
        <end position="575"/>
    </location>
</feature>
<feature type="transmembrane region" description="Helical" evidence="14">
    <location>
        <begin position="431"/>
        <end position="453"/>
    </location>
</feature>
<feature type="transmembrane region" description="Helical" evidence="14">
    <location>
        <begin position="171"/>
        <end position="195"/>
    </location>
</feature>
<proteinExistence type="inferred from homology"/>